<dbReference type="OrthoDB" id="3186724at2759"/>
<dbReference type="EMBL" id="JABCKI010000415">
    <property type="protein sequence ID" value="KAG5650565.1"/>
    <property type="molecule type" value="Genomic_DNA"/>
</dbReference>
<reference evidence="3" key="1">
    <citation type="submission" date="2021-02" db="EMBL/GenBank/DDBJ databases">
        <authorList>
            <person name="Nieuwenhuis M."/>
            <person name="Van De Peppel L.J.J."/>
        </authorList>
    </citation>
    <scope>NUCLEOTIDE SEQUENCE</scope>
    <source>
        <strain evidence="3">D49</strain>
    </source>
</reference>
<protein>
    <recommendedName>
        <fullName evidence="2">Myb/SANT-like domain-containing protein</fullName>
    </recommendedName>
</protein>
<evidence type="ECO:0000259" key="2">
    <source>
        <dbReference type="Pfam" id="PF12776"/>
    </source>
</evidence>
<dbReference type="InterPro" id="IPR024752">
    <property type="entry name" value="Myb/SANT-like_dom"/>
</dbReference>
<dbReference type="Proteomes" id="UP000717328">
    <property type="component" value="Unassembled WGS sequence"/>
</dbReference>
<feature type="domain" description="Myb/SANT-like" evidence="2">
    <location>
        <begin position="7"/>
        <end position="103"/>
    </location>
</feature>
<accession>A0A9P7KJA6</accession>
<keyword evidence="4" id="KW-1185">Reference proteome</keyword>
<comment type="caution">
    <text evidence="3">The sequence shown here is derived from an EMBL/GenBank/DDBJ whole genome shotgun (WGS) entry which is preliminary data.</text>
</comment>
<evidence type="ECO:0000313" key="3">
    <source>
        <dbReference type="EMBL" id="KAG5650565.1"/>
    </source>
</evidence>
<name>A0A9P7KJA6_9AGAR</name>
<dbReference type="AlphaFoldDB" id="A0A9P7KJA6"/>
<proteinExistence type="predicted"/>
<gene>
    <name evidence="3" type="ORF">H0H81_011808</name>
</gene>
<sequence length="169" mass="19002">MPAGAIWISAEETFLVDFLLDHKSEARDGGNFKTMTYQQAVTHIAPLHERGIVKTVKACQKKWCMFCKIYKIIQAIQSVSGWVWDNKMGATITADSASSWDNYVKQYPPAKPFHNKGWVHFHKVTLIMPSTASVSPEPHSSPETWTDPQDVDDLDPKETPPLQSSGSRK</sequence>
<reference evidence="3" key="2">
    <citation type="submission" date="2021-10" db="EMBL/GenBank/DDBJ databases">
        <title>Phylogenomics reveals ancestral predisposition of the termite-cultivated fungus Termitomyces towards a domesticated lifestyle.</title>
        <authorList>
            <person name="Auxier B."/>
            <person name="Grum-Grzhimaylo A."/>
            <person name="Cardenas M.E."/>
            <person name="Lodge J.D."/>
            <person name="Laessoe T."/>
            <person name="Pedersen O."/>
            <person name="Smith M.E."/>
            <person name="Kuyper T.W."/>
            <person name="Franco-Molano E.A."/>
            <person name="Baroni T.J."/>
            <person name="Aanen D.K."/>
        </authorList>
    </citation>
    <scope>NUCLEOTIDE SEQUENCE</scope>
    <source>
        <strain evidence="3">D49</strain>
    </source>
</reference>
<dbReference type="Pfam" id="PF12776">
    <property type="entry name" value="Myb_DNA-bind_3"/>
    <property type="match status" value="1"/>
</dbReference>
<evidence type="ECO:0000313" key="4">
    <source>
        <dbReference type="Proteomes" id="UP000717328"/>
    </source>
</evidence>
<organism evidence="3 4">
    <name type="scientific">Sphagnurus paluster</name>
    <dbReference type="NCBI Taxonomy" id="117069"/>
    <lineage>
        <taxon>Eukaryota</taxon>
        <taxon>Fungi</taxon>
        <taxon>Dikarya</taxon>
        <taxon>Basidiomycota</taxon>
        <taxon>Agaricomycotina</taxon>
        <taxon>Agaricomycetes</taxon>
        <taxon>Agaricomycetidae</taxon>
        <taxon>Agaricales</taxon>
        <taxon>Tricholomatineae</taxon>
        <taxon>Lyophyllaceae</taxon>
        <taxon>Sphagnurus</taxon>
    </lineage>
</organism>
<evidence type="ECO:0000256" key="1">
    <source>
        <dbReference type="SAM" id="MobiDB-lite"/>
    </source>
</evidence>
<feature type="region of interest" description="Disordered" evidence="1">
    <location>
        <begin position="132"/>
        <end position="169"/>
    </location>
</feature>